<dbReference type="AlphaFoldDB" id="A0A927H3K3"/>
<dbReference type="Pfam" id="PF12708">
    <property type="entry name" value="Pect-lyase_RHGA_epim"/>
    <property type="match status" value="1"/>
</dbReference>
<evidence type="ECO:0000313" key="5">
    <source>
        <dbReference type="Proteomes" id="UP000639396"/>
    </source>
</evidence>
<protein>
    <submittedName>
        <fullName evidence="4">Right-handed parallel beta-helix repeat-containing protein</fullName>
    </submittedName>
</protein>
<evidence type="ECO:0000313" key="4">
    <source>
        <dbReference type="EMBL" id="MBD2865579.1"/>
    </source>
</evidence>
<evidence type="ECO:0000256" key="1">
    <source>
        <dbReference type="SAM" id="Phobius"/>
    </source>
</evidence>
<dbReference type="RefSeq" id="WP_190931201.1">
    <property type="nucleotide sequence ID" value="NZ_JACXJA010000044.1"/>
</dbReference>
<sequence length="631" mass="67170">MENSSAKNDNSCQDECRADSREFSRRKMLAAIGGAGAAVVSGGLMAGLSSPLGGGGDVYAAVYGNGSNKKKSVKADEVAYRYSDGLPERTVGDKLREAIDVSDFGATGDGTTDDTAAIQQAIDTAAGIGVREIRFSPGTYHTAGALTNTSAVLFVGDRVLFTSGSYAATSLSDLEERLEVVAGSAVYVDSFQALESESDDTGRIKRAIAALPGRAELVFAGRAYTISEPLLIATGGIRIRGAGKGRTIIKTTSVSDHVFETKPDITRLYNVHFEGMQIQMPHNSTGTALKVSNPNHLSIVDVWITSPYGEKSTGTGIHIHRNQYAADGYFGQIVRSRIEKQGTGIRIEGVNPGAANVHWIERSSIDNNSVYGIHCKNTTSVRIHQCHVEINTIGVYLESSNDTHVSKGYFERQAQYDVVIASGSGCLLDGNRFAATAPNFQPGCAVRIDSGTFNRIVDNWFVEVFPFYDMKIGSAAGGTFVENNLAKNADQHGGWATSGVQTEDQGTGTVQGNLLLTAGGAYRKYYQGTHLFRKLVAEEPIYPQNKTAGDYAGAGNPEGAVTADRGSIYRRTDGGPGYSVYVKESGDGTNTGWRKLGRLAAQPDSQAADISALRADFNALLAKLRAEGLMA</sequence>
<dbReference type="InterPro" id="IPR011050">
    <property type="entry name" value="Pectin_lyase_fold/virulence"/>
</dbReference>
<dbReference type="InterPro" id="IPR012334">
    <property type="entry name" value="Pectin_lyas_fold"/>
</dbReference>
<evidence type="ECO:0000259" key="3">
    <source>
        <dbReference type="Pfam" id="PF13229"/>
    </source>
</evidence>
<gene>
    <name evidence="4" type="ORF">IDH45_26705</name>
</gene>
<proteinExistence type="predicted"/>
<keyword evidence="5" id="KW-1185">Reference proteome</keyword>
<dbReference type="Gene3D" id="6.10.140.1630">
    <property type="match status" value="1"/>
</dbReference>
<organism evidence="4 5">
    <name type="scientific">Paenibacillus oceani</name>
    <dbReference type="NCBI Taxonomy" id="2772510"/>
    <lineage>
        <taxon>Bacteria</taxon>
        <taxon>Bacillati</taxon>
        <taxon>Bacillota</taxon>
        <taxon>Bacilli</taxon>
        <taxon>Bacillales</taxon>
        <taxon>Paenibacillaceae</taxon>
        <taxon>Paenibacillus</taxon>
    </lineage>
</organism>
<keyword evidence="1" id="KW-0472">Membrane</keyword>
<evidence type="ECO:0000259" key="2">
    <source>
        <dbReference type="Pfam" id="PF12708"/>
    </source>
</evidence>
<name>A0A927H3K3_9BACL</name>
<dbReference type="InterPro" id="IPR039448">
    <property type="entry name" value="Beta_helix"/>
</dbReference>
<keyword evidence="1" id="KW-1133">Transmembrane helix</keyword>
<dbReference type="PROSITE" id="PS51318">
    <property type="entry name" value="TAT"/>
    <property type="match status" value="1"/>
</dbReference>
<feature type="domain" description="Right handed beta helix" evidence="3">
    <location>
        <begin position="316"/>
        <end position="462"/>
    </location>
</feature>
<reference evidence="4" key="1">
    <citation type="submission" date="2020-09" db="EMBL/GenBank/DDBJ databases">
        <title>A novel bacterium of genus Paenibacillus, isolated from South China Sea.</title>
        <authorList>
            <person name="Huang H."/>
            <person name="Mo K."/>
            <person name="Hu Y."/>
        </authorList>
    </citation>
    <scope>NUCLEOTIDE SEQUENCE</scope>
    <source>
        <strain evidence="4">IB182363</strain>
    </source>
</reference>
<feature type="domain" description="Rhamnogalacturonase A/B/Epimerase-like pectate lyase" evidence="2">
    <location>
        <begin position="99"/>
        <end position="158"/>
    </location>
</feature>
<dbReference type="InterPro" id="IPR006311">
    <property type="entry name" value="TAT_signal"/>
</dbReference>
<keyword evidence="1" id="KW-0812">Transmembrane</keyword>
<accession>A0A927H3K3</accession>
<dbReference type="EMBL" id="JACXJA010000044">
    <property type="protein sequence ID" value="MBD2865579.1"/>
    <property type="molecule type" value="Genomic_DNA"/>
</dbReference>
<dbReference type="Pfam" id="PF13229">
    <property type="entry name" value="Beta_helix"/>
    <property type="match status" value="1"/>
</dbReference>
<feature type="transmembrane region" description="Helical" evidence="1">
    <location>
        <begin position="28"/>
        <end position="48"/>
    </location>
</feature>
<dbReference type="SUPFAM" id="SSF51126">
    <property type="entry name" value="Pectin lyase-like"/>
    <property type="match status" value="2"/>
</dbReference>
<comment type="caution">
    <text evidence="4">The sequence shown here is derived from an EMBL/GenBank/DDBJ whole genome shotgun (WGS) entry which is preliminary data.</text>
</comment>
<dbReference type="InterPro" id="IPR024535">
    <property type="entry name" value="RHGA/B-epi-like_pectate_lyase"/>
</dbReference>
<dbReference type="Proteomes" id="UP000639396">
    <property type="component" value="Unassembled WGS sequence"/>
</dbReference>
<dbReference type="Gene3D" id="2.160.20.10">
    <property type="entry name" value="Single-stranded right-handed beta-helix, Pectin lyase-like"/>
    <property type="match status" value="2"/>
</dbReference>